<dbReference type="EnsemblPlants" id="OGLUM07G01670.1">
    <property type="protein sequence ID" value="OGLUM07G01670.1"/>
    <property type="gene ID" value="OGLUM07G01670"/>
</dbReference>
<reference evidence="1" key="2">
    <citation type="submission" date="2018-05" db="EMBL/GenBank/DDBJ databases">
        <title>OgluRS3 (Oryza glumaepatula Reference Sequence Version 3).</title>
        <authorList>
            <person name="Zhang J."/>
            <person name="Kudrna D."/>
            <person name="Lee S."/>
            <person name="Talag J."/>
            <person name="Welchert J."/>
            <person name="Wing R.A."/>
        </authorList>
    </citation>
    <scope>NUCLEOTIDE SEQUENCE [LARGE SCALE GENOMIC DNA]</scope>
</reference>
<accession>A0A0E0AFG1</accession>
<proteinExistence type="predicted"/>
<dbReference type="PROSITE" id="PS01010">
    <property type="entry name" value="CRISP_2"/>
    <property type="match status" value="1"/>
</dbReference>
<evidence type="ECO:0000313" key="2">
    <source>
        <dbReference type="Proteomes" id="UP000026961"/>
    </source>
</evidence>
<keyword evidence="2" id="KW-1185">Reference proteome</keyword>
<reference evidence="1" key="1">
    <citation type="submission" date="2015-04" db="UniProtKB">
        <authorList>
            <consortium name="EnsemblPlants"/>
        </authorList>
    </citation>
    <scope>IDENTIFICATION</scope>
</reference>
<dbReference type="Proteomes" id="UP000026961">
    <property type="component" value="Chromosome 7"/>
</dbReference>
<name>A0A0E0AFG1_9ORYZ</name>
<dbReference type="SUPFAM" id="SSF55797">
    <property type="entry name" value="PR-1-like"/>
    <property type="match status" value="1"/>
</dbReference>
<sequence>MYVRETGLSNAKRFALLVVRAWRRATARAVYSAQRLGFTLSVIPPANLGQGSMLKLHVQHVVWRRTAYVGCARVACNTNNGIGTIIACNYYPRGNIYNERPY</sequence>
<protein>
    <recommendedName>
        <fullName evidence="3">SCP domain-containing protein</fullName>
    </recommendedName>
</protein>
<dbReference type="InterPro" id="IPR035940">
    <property type="entry name" value="CAP_sf"/>
</dbReference>
<dbReference type="HOGENOM" id="CLU_2281836_0_0_1"/>
<evidence type="ECO:0008006" key="3">
    <source>
        <dbReference type="Google" id="ProtNLM"/>
    </source>
</evidence>
<organism evidence="1">
    <name type="scientific">Oryza glumipatula</name>
    <dbReference type="NCBI Taxonomy" id="40148"/>
    <lineage>
        <taxon>Eukaryota</taxon>
        <taxon>Viridiplantae</taxon>
        <taxon>Streptophyta</taxon>
        <taxon>Embryophyta</taxon>
        <taxon>Tracheophyta</taxon>
        <taxon>Spermatophyta</taxon>
        <taxon>Magnoliopsida</taxon>
        <taxon>Liliopsida</taxon>
        <taxon>Poales</taxon>
        <taxon>Poaceae</taxon>
        <taxon>BOP clade</taxon>
        <taxon>Oryzoideae</taxon>
        <taxon>Oryzeae</taxon>
        <taxon>Oryzinae</taxon>
        <taxon>Oryza</taxon>
    </lineage>
</organism>
<dbReference type="GO" id="GO:0005576">
    <property type="term" value="C:extracellular region"/>
    <property type="evidence" value="ECO:0007669"/>
    <property type="project" value="InterPro"/>
</dbReference>
<dbReference type="STRING" id="40148.A0A0E0AFG1"/>
<dbReference type="AlphaFoldDB" id="A0A0E0AFG1"/>
<dbReference type="Gene3D" id="3.40.33.10">
    <property type="entry name" value="CAP"/>
    <property type="match status" value="1"/>
</dbReference>
<dbReference type="InterPro" id="IPR018244">
    <property type="entry name" value="Allrgn_V5/Tpx1_CS"/>
</dbReference>
<evidence type="ECO:0000313" key="1">
    <source>
        <dbReference type="EnsemblPlants" id="OGLUM07G01670.1"/>
    </source>
</evidence>
<dbReference type="Gramene" id="OGLUM07G01670.1">
    <property type="protein sequence ID" value="OGLUM07G01670.1"/>
    <property type="gene ID" value="OGLUM07G01670"/>
</dbReference>